<sequence>MAHAEKAETFLVRLRPQDTPSGVSISTIEMLMSQTGLNRTELVHLALRELANRWLPKYEEDDGPLTHAQYEAIRAASPATDTPEELFTQRLF</sequence>
<name>A0ABX8DRV4_9PSED</name>
<keyword evidence="2" id="KW-1185">Reference proteome</keyword>
<evidence type="ECO:0000313" key="1">
    <source>
        <dbReference type="EMBL" id="QVL18963.1"/>
    </source>
</evidence>
<reference evidence="1 2" key="1">
    <citation type="journal article" date="2016" name="J. Hazard. Mater.">
        <title>A newly isolated Pseudomonas putida S-1 strain for batch-mode-propanethiol degradation and continuous treatment of propanethiol-containing waste gas.</title>
        <authorList>
            <person name="Chen D.Z."/>
            <person name="Sun Y.M."/>
            <person name="Han L.M."/>
            <person name="Chen J."/>
            <person name="Ye J.X."/>
            <person name="Chen J.M."/>
        </authorList>
    </citation>
    <scope>NUCLEOTIDE SEQUENCE [LARGE SCALE GENOMIC DNA]</scope>
    <source>
        <strain evidence="1 2">S-1</strain>
    </source>
</reference>
<accession>A0ABX8DRV4</accession>
<proteinExistence type="predicted"/>
<dbReference type="RefSeq" id="WP_213606604.1">
    <property type="nucleotide sequence ID" value="NZ_CP074676.1"/>
</dbReference>
<protein>
    <submittedName>
        <fullName evidence="1">Uncharacterized protein</fullName>
    </submittedName>
</protein>
<organism evidence="1 2">
    <name type="scientific">Pseudomonas qingdaonensis</name>
    <dbReference type="NCBI Taxonomy" id="2056231"/>
    <lineage>
        <taxon>Bacteria</taxon>
        <taxon>Pseudomonadati</taxon>
        <taxon>Pseudomonadota</taxon>
        <taxon>Gammaproteobacteria</taxon>
        <taxon>Pseudomonadales</taxon>
        <taxon>Pseudomonadaceae</taxon>
        <taxon>Pseudomonas</taxon>
    </lineage>
</organism>
<evidence type="ECO:0000313" key="2">
    <source>
        <dbReference type="Proteomes" id="UP000678154"/>
    </source>
</evidence>
<dbReference type="Proteomes" id="UP000678154">
    <property type="component" value="Chromosome"/>
</dbReference>
<gene>
    <name evidence="1" type="ORF">KH389_27005</name>
</gene>
<dbReference type="GeneID" id="87483955"/>
<dbReference type="EMBL" id="CP074676">
    <property type="protein sequence ID" value="QVL18963.1"/>
    <property type="molecule type" value="Genomic_DNA"/>
</dbReference>